<proteinExistence type="predicted"/>
<gene>
    <name evidence="2" type="ORF">SBRCBS47491_003081</name>
</gene>
<evidence type="ECO:0000313" key="3">
    <source>
        <dbReference type="Proteomes" id="UP001642406"/>
    </source>
</evidence>
<protein>
    <submittedName>
        <fullName evidence="2">Uncharacterized protein</fullName>
    </submittedName>
</protein>
<comment type="caution">
    <text evidence="2">The sequence shown here is derived from an EMBL/GenBank/DDBJ whole genome shotgun (WGS) entry which is preliminary data.</text>
</comment>
<name>A0ABP0BCG9_9PEZI</name>
<feature type="region of interest" description="Disordered" evidence="1">
    <location>
        <begin position="145"/>
        <end position="193"/>
    </location>
</feature>
<dbReference type="Proteomes" id="UP001642406">
    <property type="component" value="Unassembled WGS sequence"/>
</dbReference>
<feature type="compositionally biased region" description="Basic and acidic residues" evidence="1">
    <location>
        <begin position="160"/>
        <end position="169"/>
    </location>
</feature>
<accession>A0ABP0BCG9</accession>
<feature type="region of interest" description="Disordered" evidence="1">
    <location>
        <begin position="98"/>
        <end position="129"/>
    </location>
</feature>
<dbReference type="EMBL" id="CAWUHC010000019">
    <property type="protein sequence ID" value="CAK7217170.1"/>
    <property type="molecule type" value="Genomic_DNA"/>
</dbReference>
<reference evidence="2 3" key="1">
    <citation type="submission" date="2024-01" db="EMBL/GenBank/DDBJ databases">
        <authorList>
            <person name="Allen C."/>
            <person name="Tagirdzhanova G."/>
        </authorList>
    </citation>
    <scope>NUCLEOTIDE SEQUENCE [LARGE SCALE GENOMIC DNA]</scope>
</reference>
<sequence length="253" mass="28128">MNRSHGYQKFEDTDTGPFQDSLQKVPVNSEDRSHGTPADSVASSKNPKSSLKEGMQLACLKKRIAKIRCSSPTRRSARLQATQLPAAVVNKFKDLIGQNNRAPRDSRDWFPLDDHDQDADDVWSRRDEARKDSFDLQLTDEDMAFSDREASPVVNPRRPRYLDMDKSRAEQSNSGGDQSADEQDWSSPLRETYISGGDGGLHVHESGWSSGEDAVNAIIISAFRSGYNAGYLQAEKDFILSDTGEDGEIVIIS</sequence>
<feature type="compositionally biased region" description="Basic and acidic residues" evidence="1">
    <location>
        <begin position="102"/>
        <end position="114"/>
    </location>
</feature>
<organism evidence="2 3">
    <name type="scientific">Sporothrix bragantina</name>
    <dbReference type="NCBI Taxonomy" id="671064"/>
    <lineage>
        <taxon>Eukaryota</taxon>
        <taxon>Fungi</taxon>
        <taxon>Dikarya</taxon>
        <taxon>Ascomycota</taxon>
        <taxon>Pezizomycotina</taxon>
        <taxon>Sordariomycetes</taxon>
        <taxon>Sordariomycetidae</taxon>
        <taxon>Ophiostomatales</taxon>
        <taxon>Ophiostomataceae</taxon>
        <taxon>Sporothrix</taxon>
    </lineage>
</organism>
<evidence type="ECO:0000256" key="1">
    <source>
        <dbReference type="SAM" id="MobiDB-lite"/>
    </source>
</evidence>
<evidence type="ECO:0000313" key="2">
    <source>
        <dbReference type="EMBL" id="CAK7217170.1"/>
    </source>
</evidence>
<keyword evidence="3" id="KW-1185">Reference proteome</keyword>
<feature type="region of interest" description="Disordered" evidence="1">
    <location>
        <begin position="1"/>
        <end position="54"/>
    </location>
</feature>